<dbReference type="InterPro" id="IPR029058">
    <property type="entry name" value="AB_hydrolase_fold"/>
</dbReference>
<dbReference type="Pfam" id="PF08538">
    <property type="entry name" value="DUF1749"/>
    <property type="match status" value="1"/>
</dbReference>
<evidence type="ECO:0000313" key="1">
    <source>
        <dbReference type="EMBL" id="KDQ16236.1"/>
    </source>
</evidence>
<sequence>MPSKLIPGALSLYSEEPKLTLFESGDLSANSVVIYTGGLTDGYMSVPYLHLLSEKLGEMGWSLAQVTLSSSYNQYGLASLEGDAREIALAVEYLRRERGRGRVVLMGHSTGCQDAIHYLTKKPWNTSTGSDSPRPPITAAILQAPVCDREYFEATCSVDAIAWVEVAKGLVEEGKGSSWMPKAASDAAMGKSGFEGEAEEIGEWQAGSVPFTAYRFWSLYAEGGDDDYFHSSLTMNSDYFAASPVPLLLLLSGEDEYYPPYLSDYDSKEALLSRWRDASEGKISQLSEVLRGASHSISQEDAQERMVGVVKAFLQRLDQEP</sequence>
<evidence type="ECO:0008006" key="3">
    <source>
        <dbReference type="Google" id="ProtNLM"/>
    </source>
</evidence>
<evidence type="ECO:0000313" key="2">
    <source>
        <dbReference type="Proteomes" id="UP000027195"/>
    </source>
</evidence>
<accession>A0A067MXG0</accession>
<keyword evidence="2" id="KW-1185">Reference proteome</keyword>
<protein>
    <recommendedName>
        <fullName evidence="3">DUF1749-domain-containing protein</fullName>
    </recommendedName>
</protein>
<gene>
    <name evidence="1" type="ORF">BOTBODRAFT_30956</name>
</gene>
<dbReference type="PANTHER" id="PTHR31591:SF1">
    <property type="entry name" value="UPF0613 PROTEIN PB24D3.06C"/>
    <property type="match status" value="1"/>
</dbReference>
<dbReference type="InterPro" id="IPR013744">
    <property type="entry name" value="SidJ"/>
</dbReference>
<dbReference type="EMBL" id="KL198028">
    <property type="protein sequence ID" value="KDQ16236.1"/>
    <property type="molecule type" value="Genomic_DNA"/>
</dbReference>
<dbReference type="Gene3D" id="3.40.50.1820">
    <property type="entry name" value="alpha/beta hydrolase"/>
    <property type="match status" value="1"/>
</dbReference>
<name>A0A067MXG0_BOTB1</name>
<dbReference type="FunCoup" id="A0A067MXG0">
    <property type="interactions" value="9"/>
</dbReference>
<dbReference type="SUPFAM" id="SSF53474">
    <property type="entry name" value="alpha/beta-Hydrolases"/>
    <property type="match status" value="1"/>
</dbReference>
<proteinExistence type="predicted"/>
<organism evidence="1 2">
    <name type="scientific">Botryobasidium botryosum (strain FD-172 SS1)</name>
    <dbReference type="NCBI Taxonomy" id="930990"/>
    <lineage>
        <taxon>Eukaryota</taxon>
        <taxon>Fungi</taxon>
        <taxon>Dikarya</taxon>
        <taxon>Basidiomycota</taxon>
        <taxon>Agaricomycotina</taxon>
        <taxon>Agaricomycetes</taxon>
        <taxon>Cantharellales</taxon>
        <taxon>Botryobasidiaceae</taxon>
        <taxon>Botryobasidium</taxon>
    </lineage>
</organism>
<reference evidence="2" key="1">
    <citation type="journal article" date="2014" name="Proc. Natl. Acad. Sci. U.S.A.">
        <title>Extensive sampling of basidiomycete genomes demonstrates inadequacy of the white-rot/brown-rot paradigm for wood decay fungi.</title>
        <authorList>
            <person name="Riley R."/>
            <person name="Salamov A.A."/>
            <person name="Brown D.W."/>
            <person name="Nagy L.G."/>
            <person name="Floudas D."/>
            <person name="Held B.W."/>
            <person name="Levasseur A."/>
            <person name="Lombard V."/>
            <person name="Morin E."/>
            <person name="Otillar R."/>
            <person name="Lindquist E.A."/>
            <person name="Sun H."/>
            <person name="LaButti K.M."/>
            <person name="Schmutz J."/>
            <person name="Jabbour D."/>
            <person name="Luo H."/>
            <person name="Baker S.E."/>
            <person name="Pisabarro A.G."/>
            <person name="Walton J.D."/>
            <person name="Blanchette R.A."/>
            <person name="Henrissat B."/>
            <person name="Martin F."/>
            <person name="Cullen D."/>
            <person name="Hibbett D.S."/>
            <person name="Grigoriev I.V."/>
        </authorList>
    </citation>
    <scope>NUCLEOTIDE SEQUENCE [LARGE SCALE GENOMIC DNA]</scope>
    <source>
        <strain evidence="2">FD-172 SS1</strain>
    </source>
</reference>
<dbReference type="InParanoid" id="A0A067MXG0"/>
<dbReference type="AlphaFoldDB" id="A0A067MXG0"/>
<dbReference type="HOGENOM" id="CLU_049633_3_0_1"/>
<dbReference type="PANTHER" id="PTHR31591">
    <property type="entry name" value="UPF0613 PROTEIN PB24D3.06C"/>
    <property type="match status" value="1"/>
</dbReference>
<dbReference type="OrthoDB" id="10034502at2759"/>
<dbReference type="Proteomes" id="UP000027195">
    <property type="component" value="Unassembled WGS sequence"/>
</dbReference>